<dbReference type="SMART" id="SM00237">
    <property type="entry name" value="Calx_beta"/>
    <property type="match status" value="1"/>
</dbReference>
<evidence type="ECO:0000256" key="3">
    <source>
        <dbReference type="ARBA" id="ARBA00022837"/>
    </source>
</evidence>
<keyword evidence="2" id="KW-0677">Repeat</keyword>
<proteinExistence type="predicted"/>
<dbReference type="NCBIfam" id="TIGR04183">
    <property type="entry name" value="Por_Secre_tail"/>
    <property type="match status" value="1"/>
</dbReference>
<dbReference type="InterPro" id="IPR038081">
    <property type="entry name" value="CalX-like_sf"/>
</dbReference>
<dbReference type="PANTHER" id="PTHR11878">
    <property type="entry name" value="SODIUM/CALCIUM EXCHANGER"/>
    <property type="match status" value="1"/>
</dbReference>
<dbReference type="PANTHER" id="PTHR11878:SF76">
    <property type="entry name" value="CALX-BETA DOMAIN-CONTAINING PROTEIN"/>
    <property type="match status" value="1"/>
</dbReference>
<feature type="signal peptide" evidence="5">
    <location>
        <begin position="1"/>
        <end position="16"/>
    </location>
</feature>
<evidence type="ECO:0000259" key="6">
    <source>
        <dbReference type="SMART" id="SM00237"/>
    </source>
</evidence>
<dbReference type="SUPFAM" id="SSF141072">
    <property type="entry name" value="CalX-like"/>
    <property type="match status" value="1"/>
</dbReference>
<evidence type="ECO:0000256" key="4">
    <source>
        <dbReference type="ARBA" id="ARBA00023065"/>
    </source>
</evidence>
<keyword evidence="1 5" id="KW-0732">Signal</keyword>
<dbReference type="InterPro" id="IPR003644">
    <property type="entry name" value="Calx_beta"/>
</dbReference>
<reference evidence="8" key="1">
    <citation type="journal article" date="2019" name="Int. J. Syst. Evol. Microbiol.">
        <title>The Global Catalogue of Microorganisms (GCM) 10K type strain sequencing project: providing services to taxonomists for standard genome sequencing and annotation.</title>
        <authorList>
            <consortium name="The Broad Institute Genomics Platform"/>
            <consortium name="The Broad Institute Genome Sequencing Center for Infectious Disease"/>
            <person name="Wu L."/>
            <person name="Ma J."/>
        </authorList>
    </citation>
    <scope>NUCLEOTIDE SEQUENCE [LARGE SCALE GENOMIC DNA]</scope>
    <source>
        <strain evidence="8">JCM 17224</strain>
    </source>
</reference>
<evidence type="ECO:0000256" key="1">
    <source>
        <dbReference type="ARBA" id="ARBA00022729"/>
    </source>
</evidence>
<dbReference type="Pfam" id="PF18962">
    <property type="entry name" value="Por_Secre_tail"/>
    <property type="match status" value="1"/>
</dbReference>
<feature type="chain" id="PRO_5046616971" description="Calx-beta domain-containing protein" evidence="5">
    <location>
        <begin position="17"/>
        <end position="603"/>
    </location>
</feature>
<gene>
    <name evidence="7" type="ORF">GCM10022408_34940</name>
</gene>
<dbReference type="Proteomes" id="UP001500567">
    <property type="component" value="Unassembled WGS sequence"/>
</dbReference>
<evidence type="ECO:0000256" key="2">
    <source>
        <dbReference type="ARBA" id="ARBA00022737"/>
    </source>
</evidence>
<dbReference type="RefSeq" id="WP_345074793.1">
    <property type="nucleotide sequence ID" value="NZ_BAABDJ010000038.1"/>
</dbReference>
<protein>
    <recommendedName>
        <fullName evidence="6">Calx-beta domain-containing protein</fullName>
    </recommendedName>
</protein>
<evidence type="ECO:0000313" key="8">
    <source>
        <dbReference type="Proteomes" id="UP001500567"/>
    </source>
</evidence>
<keyword evidence="4" id="KW-0813">Transport</keyword>
<dbReference type="Pfam" id="PF03160">
    <property type="entry name" value="Calx-beta"/>
    <property type="match status" value="1"/>
</dbReference>
<keyword evidence="4" id="KW-0406">Ion transport</keyword>
<dbReference type="InterPro" id="IPR051171">
    <property type="entry name" value="CaCA"/>
</dbReference>
<accession>A0ABP7SZB8</accession>
<dbReference type="InterPro" id="IPR026444">
    <property type="entry name" value="Secre_tail"/>
</dbReference>
<sequence>MALALGLGLGVSTAQAQQAPLALYSFTGAAGTEATFPADAQPANATFSPMSRGTGVTASAGANTFSATGWSMTALDATDYFSFTVQPAGGFSARLDSIVLDERRSGTGITTWVLRSSRDNFMANVITVTVPDDTETRANKRIELPLAAFANVTTPVEFRLFGYNAEAATGSWRIDNVRTYGVLSPVTGGVPTVSFGAASATVVENVGTITVPVTLSSVSTRAISVDVVVATPAGTATAPADYTYTTQTVTFPANSTTAQNVTVTVVDDAVAESDETVILKLQNVAPAGSADASTGTYTLTIQDNDNTSGPTILTVAAVTANDAAGVPTRLGSTVTVRGTIYGTNTRTAGYLLSVIDPTGGIGIFASANIGTPAIMLAEGDSVEITGAVAQFRGLTQLTVTNIVPAGRARRIYQPRTLTGALTENDESELVRIAGPLTSVDPAQWTTTSTAAGYNVDVRDAAGTIYQLRINLSTTAYNMPAPTGPFSATGLGGQFDTTTPFTEGYQLVLRRAGDIALVSAAREPAFARNISLYPNPATTTLTLSVGAAGRGATVEIVNLLGQRVQHLIATQEAVALDVTALQAGVYAIRFTTKEGSVTRSFVKQ</sequence>
<evidence type="ECO:0000313" key="7">
    <source>
        <dbReference type="EMBL" id="GAA4018200.1"/>
    </source>
</evidence>
<keyword evidence="3" id="KW-0106">Calcium</keyword>
<comment type="caution">
    <text evidence="7">The sequence shown here is derived from an EMBL/GenBank/DDBJ whole genome shotgun (WGS) entry which is preliminary data.</text>
</comment>
<feature type="domain" description="Calx-beta" evidence="6">
    <location>
        <begin position="180"/>
        <end position="282"/>
    </location>
</feature>
<dbReference type="Gene3D" id="2.60.40.2030">
    <property type="match status" value="1"/>
</dbReference>
<keyword evidence="8" id="KW-1185">Reference proteome</keyword>
<dbReference type="EMBL" id="BAABDJ010000038">
    <property type="protein sequence ID" value="GAA4018200.1"/>
    <property type="molecule type" value="Genomic_DNA"/>
</dbReference>
<name>A0ABP7SZB8_9BACT</name>
<organism evidence="7 8">
    <name type="scientific">Hymenobacter fastidiosus</name>
    <dbReference type="NCBI Taxonomy" id="486264"/>
    <lineage>
        <taxon>Bacteria</taxon>
        <taxon>Pseudomonadati</taxon>
        <taxon>Bacteroidota</taxon>
        <taxon>Cytophagia</taxon>
        <taxon>Cytophagales</taxon>
        <taxon>Hymenobacteraceae</taxon>
        <taxon>Hymenobacter</taxon>
    </lineage>
</organism>
<evidence type="ECO:0000256" key="5">
    <source>
        <dbReference type="SAM" id="SignalP"/>
    </source>
</evidence>